<proteinExistence type="predicted"/>
<keyword evidence="1" id="KW-0472">Membrane</keyword>
<sequence>MDKVSGKLVNVSDMCLVIQLITAFIDCHVYLYIGQTKKGAQLDDVYAYGLSRALIKVAPPATVGLFSQCPSRTETLLKKIKIYMNREAEWREQKHKLKRPPPAWISYLALLLSIIFFRPVWREEEERRRRRVRWIFVRFSAWHFAGSDKLWAGLVIRLFKAIQDDFGELPLGLYRATQHPYPKKVTSEGDEVNWKAIKLLCLPLWVVVLATVLFSIGTCTLLYLYGFELQTNGTRSWVTVLESMAIATLGPPAVFALRTILRTSKHLLYTMGSSIQHQMNSSAVSDQMGFMNKVRKEVGVMVDFIHFMEVFERRRIRVVLEITHLDRCSPDRVVRTLEAMNVLLAGENVPFVSILAVDPRVVVGCVESTMWLCGLTSSGYDFLNKMVTLPFSVPEMSRDSKCRAFKTLADSYLELDWECIKRGKHRAGNFSAFEKGRLDDSLVPFIGKGKSETELLENGIHWEIWAKKIKALTNEALHAIYTKYSPLHVYLMGNHVHMRRIINSVRVTVIVMEAMNYGGFSKAKELAAWVVMANLWPCRLSWILQCSEDRQQRADTDDADGDINQAKTLWEVFSETSLELHMLRDRLETVLEQDGDPELFERFLKVDFQFTLKDVDLFRLCTVNLDQSIKEKLAWVRGGPGLRDRTKSNAICPLRIGTVISMSTEDIGKEMEKLNIPVKYQQLLTENQLDGASLVYGRSSEIRHALQMTLGEWITFSSHFLEAKPDAQPHAT</sequence>
<accession>A0A8U0PRS3</accession>
<reference evidence="4" key="1">
    <citation type="submission" date="2025-08" db="UniProtKB">
        <authorList>
            <consortium name="RefSeq"/>
        </authorList>
    </citation>
    <scope>IDENTIFICATION</scope>
    <source>
        <tissue evidence="4">White muscle</tissue>
    </source>
</reference>
<dbReference type="Pfam" id="PF07693">
    <property type="entry name" value="KAP_NTPase"/>
    <property type="match status" value="1"/>
</dbReference>
<keyword evidence="1" id="KW-1133">Transmembrane helix</keyword>
<name>A0A8U0PRS3_SALNM</name>
<dbReference type="AlphaFoldDB" id="A0A8U0PRS3"/>
<feature type="transmembrane region" description="Helical" evidence="1">
    <location>
        <begin position="204"/>
        <end position="225"/>
    </location>
</feature>
<keyword evidence="1" id="KW-0812">Transmembrane</keyword>
<evidence type="ECO:0000313" key="4">
    <source>
        <dbReference type="RefSeq" id="XP_038829907.1"/>
    </source>
</evidence>
<gene>
    <name evidence="4" type="primary">LOC120028749</name>
</gene>
<evidence type="ECO:0000313" key="3">
    <source>
        <dbReference type="Proteomes" id="UP000808372"/>
    </source>
</evidence>
<keyword evidence="3" id="KW-1185">Reference proteome</keyword>
<dbReference type="RefSeq" id="XP_038829907.1">
    <property type="nucleotide sequence ID" value="XM_038973979.1"/>
</dbReference>
<feature type="transmembrane region" description="Helical" evidence="1">
    <location>
        <begin position="237"/>
        <end position="261"/>
    </location>
</feature>
<dbReference type="PANTHER" id="PTHR22674:SF6">
    <property type="entry name" value="NTPASE KAP FAMILY P-LOOP DOMAIN-CONTAINING PROTEIN 1"/>
    <property type="match status" value="1"/>
</dbReference>
<dbReference type="KEGG" id="snh:120028749"/>
<dbReference type="InterPro" id="IPR011646">
    <property type="entry name" value="KAP_P-loop"/>
</dbReference>
<evidence type="ECO:0000256" key="1">
    <source>
        <dbReference type="SAM" id="Phobius"/>
    </source>
</evidence>
<protein>
    <submittedName>
        <fullName evidence="4">NTPase KAP family P-loop domain-containing protein 1-like isoform X1</fullName>
    </submittedName>
</protein>
<dbReference type="GeneID" id="120028749"/>
<feature type="transmembrane region" description="Helical" evidence="1">
    <location>
        <begin position="104"/>
        <end position="121"/>
    </location>
</feature>
<organism evidence="3 4">
    <name type="scientific">Salvelinus namaycush</name>
    <name type="common">Lake trout</name>
    <name type="synonym">Salmo namaycush</name>
    <dbReference type="NCBI Taxonomy" id="8040"/>
    <lineage>
        <taxon>Eukaryota</taxon>
        <taxon>Metazoa</taxon>
        <taxon>Chordata</taxon>
        <taxon>Craniata</taxon>
        <taxon>Vertebrata</taxon>
        <taxon>Euteleostomi</taxon>
        <taxon>Actinopterygii</taxon>
        <taxon>Neopterygii</taxon>
        <taxon>Teleostei</taxon>
        <taxon>Protacanthopterygii</taxon>
        <taxon>Salmoniformes</taxon>
        <taxon>Salmonidae</taxon>
        <taxon>Salmoninae</taxon>
        <taxon>Salvelinus</taxon>
    </lineage>
</organism>
<dbReference type="Proteomes" id="UP000808372">
    <property type="component" value="Chromosome 34"/>
</dbReference>
<feature type="domain" description="KAP NTPase" evidence="2">
    <location>
        <begin position="75"/>
        <end position="416"/>
    </location>
</feature>
<evidence type="ECO:0000259" key="2">
    <source>
        <dbReference type="Pfam" id="PF07693"/>
    </source>
</evidence>
<dbReference type="InterPro" id="IPR052754">
    <property type="entry name" value="NTPase_KAP_P-loop"/>
</dbReference>
<dbReference type="PANTHER" id="PTHR22674">
    <property type="entry name" value="NTPASE, KAP FAMILY P-LOOP DOMAIN-CONTAINING 1"/>
    <property type="match status" value="1"/>
</dbReference>